<dbReference type="SUPFAM" id="SSF51430">
    <property type="entry name" value="NAD(P)-linked oxidoreductase"/>
    <property type="match status" value="1"/>
</dbReference>
<dbReference type="AlphaFoldDB" id="A0A164SDM3"/>
<dbReference type="Proteomes" id="UP000076722">
    <property type="component" value="Unassembled WGS sequence"/>
</dbReference>
<protein>
    <submittedName>
        <fullName evidence="4">Aldo/keto reductase</fullName>
    </submittedName>
</protein>
<evidence type="ECO:0000313" key="5">
    <source>
        <dbReference type="Proteomes" id="UP000076722"/>
    </source>
</evidence>
<dbReference type="GO" id="GO:0016491">
    <property type="term" value="F:oxidoreductase activity"/>
    <property type="evidence" value="ECO:0007669"/>
    <property type="project" value="UniProtKB-KW"/>
</dbReference>
<keyword evidence="5" id="KW-1185">Reference proteome</keyword>
<reference evidence="4 5" key="1">
    <citation type="journal article" date="2016" name="Mol. Biol. Evol.">
        <title>Comparative Genomics of Early-Diverging Mushroom-Forming Fungi Provides Insights into the Origins of Lignocellulose Decay Capabilities.</title>
        <authorList>
            <person name="Nagy L.G."/>
            <person name="Riley R."/>
            <person name="Tritt A."/>
            <person name="Adam C."/>
            <person name="Daum C."/>
            <person name="Floudas D."/>
            <person name="Sun H."/>
            <person name="Yadav J.S."/>
            <person name="Pangilinan J."/>
            <person name="Larsson K.H."/>
            <person name="Matsuura K."/>
            <person name="Barry K."/>
            <person name="Labutti K."/>
            <person name="Kuo R."/>
            <person name="Ohm R.A."/>
            <person name="Bhattacharya S.S."/>
            <person name="Shirouzu T."/>
            <person name="Yoshinaga Y."/>
            <person name="Martin F.M."/>
            <person name="Grigoriev I.V."/>
            <person name="Hibbett D.S."/>
        </authorList>
    </citation>
    <scope>NUCLEOTIDE SEQUENCE [LARGE SCALE GENOMIC DNA]</scope>
    <source>
        <strain evidence="4 5">HHB9708</strain>
    </source>
</reference>
<dbReference type="Gene3D" id="3.20.20.100">
    <property type="entry name" value="NADP-dependent oxidoreductase domain"/>
    <property type="match status" value="1"/>
</dbReference>
<accession>A0A164SDM3</accession>
<dbReference type="CDD" id="cd19075">
    <property type="entry name" value="AKR_AKR7A1-5"/>
    <property type="match status" value="1"/>
</dbReference>
<dbReference type="OrthoDB" id="2310150at2759"/>
<feature type="signal peptide" evidence="2">
    <location>
        <begin position="1"/>
        <end position="21"/>
    </location>
</feature>
<dbReference type="InterPro" id="IPR036812">
    <property type="entry name" value="NAD(P)_OxRdtase_dom_sf"/>
</dbReference>
<keyword evidence="1" id="KW-0560">Oxidoreductase</keyword>
<evidence type="ECO:0000313" key="4">
    <source>
        <dbReference type="EMBL" id="KZS91377.1"/>
    </source>
</evidence>
<evidence type="ECO:0000256" key="1">
    <source>
        <dbReference type="ARBA" id="ARBA00023002"/>
    </source>
</evidence>
<dbReference type="PANTHER" id="PTHR43364">
    <property type="entry name" value="NADH-SPECIFIC METHYLGLYOXAL REDUCTASE-RELATED"/>
    <property type="match status" value="1"/>
</dbReference>
<evidence type="ECO:0000256" key="2">
    <source>
        <dbReference type="SAM" id="SignalP"/>
    </source>
</evidence>
<dbReference type="InterPro" id="IPR050523">
    <property type="entry name" value="AKR_Detox_Biosynth"/>
</dbReference>
<dbReference type="Pfam" id="PF00248">
    <property type="entry name" value="Aldo_ket_red"/>
    <property type="match status" value="1"/>
</dbReference>
<dbReference type="EMBL" id="KV419415">
    <property type="protein sequence ID" value="KZS91377.1"/>
    <property type="molecule type" value="Genomic_DNA"/>
</dbReference>
<dbReference type="STRING" id="1314777.A0A164SDM3"/>
<name>A0A164SDM3_9AGAM</name>
<sequence>MTARVPLLLGTALFGAEGALGTRNHDLTECQEILDVFYTHGGRQLDASRLYGSGTTEEYLGKLNLRDSIIDTKIFPEKPGDHSPERLRTIFQSSLKALNRSKVRVFYLHAPDRSVPFEDTLAEVDALYREGLFEIFGLSNFPAWEVAEIVGICKARGFVLPGVYQGMYNAITRNIEAELIPCIRKFGLRLFVYNPLAGGFFAGKLSSPEDSGPTGGRFDSNTGFGKLYRQRYIKSANFQALELIKPVAEKYSLRLTEIGLRWVQHHSALTPEDGVILGASSSTQLDQNCADSAKGPLPDEVVQVLDEAWNLCKADSVNYWR</sequence>
<organism evidence="4 5">
    <name type="scientific">Sistotremastrum niveocremeum HHB9708</name>
    <dbReference type="NCBI Taxonomy" id="1314777"/>
    <lineage>
        <taxon>Eukaryota</taxon>
        <taxon>Fungi</taxon>
        <taxon>Dikarya</taxon>
        <taxon>Basidiomycota</taxon>
        <taxon>Agaricomycotina</taxon>
        <taxon>Agaricomycetes</taxon>
        <taxon>Sistotremastrales</taxon>
        <taxon>Sistotremastraceae</taxon>
        <taxon>Sertulicium</taxon>
        <taxon>Sertulicium niveocremeum</taxon>
    </lineage>
</organism>
<evidence type="ECO:0000259" key="3">
    <source>
        <dbReference type="Pfam" id="PF00248"/>
    </source>
</evidence>
<dbReference type="InterPro" id="IPR023210">
    <property type="entry name" value="NADP_OxRdtase_dom"/>
</dbReference>
<keyword evidence="2" id="KW-0732">Signal</keyword>
<proteinExistence type="predicted"/>
<gene>
    <name evidence="4" type="ORF">SISNIDRAFT_443137</name>
</gene>
<feature type="domain" description="NADP-dependent oxidoreductase" evidence="3">
    <location>
        <begin position="7"/>
        <end position="309"/>
    </location>
</feature>
<feature type="chain" id="PRO_5007853098" evidence="2">
    <location>
        <begin position="22"/>
        <end position="321"/>
    </location>
</feature>
<dbReference type="PANTHER" id="PTHR43364:SF4">
    <property type="entry name" value="NAD(P)-LINKED OXIDOREDUCTASE SUPERFAMILY PROTEIN"/>
    <property type="match status" value="1"/>
</dbReference>